<dbReference type="GO" id="GO:0045892">
    <property type="term" value="P:negative regulation of DNA-templated transcription"/>
    <property type="evidence" value="ECO:0007669"/>
    <property type="project" value="TreeGrafter"/>
</dbReference>
<dbReference type="Pfam" id="PF01475">
    <property type="entry name" value="FUR"/>
    <property type="match status" value="1"/>
</dbReference>
<dbReference type="InterPro" id="IPR036388">
    <property type="entry name" value="WH-like_DNA-bd_sf"/>
</dbReference>
<evidence type="ECO:0000313" key="9">
    <source>
        <dbReference type="Proteomes" id="UP000094652"/>
    </source>
</evidence>
<keyword evidence="9" id="KW-1185">Reference proteome</keyword>
<keyword evidence="6" id="KW-0804">Transcription</keyword>
<keyword evidence="5" id="KW-0238">DNA-binding</keyword>
<evidence type="ECO:0000256" key="2">
    <source>
        <dbReference type="ARBA" id="ARBA00022491"/>
    </source>
</evidence>
<gene>
    <name evidence="8" type="ORF">BGI42_10620</name>
</gene>
<accession>A0A1D7XLC5</accession>
<dbReference type="PANTHER" id="PTHR33202:SF8">
    <property type="entry name" value="PEROXIDE-RESPONSIVE REPRESSOR PERR"/>
    <property type="match status" value="1"/>
</dbReference>
<dbReference type="KEGG" id="ctae:BGI42_10620"/>
<keyword evidence="3 7" id="KW-0862">Zinc</keyword>
<comment type="similarity">
    <text evidence="1">Belongs to the Fur family.</text>
</comment>
<dbReference type="AlphaFoldDB" id="A0A1D7XLC5"/>
<dbReference type="Gene3D" id="3.30.1490.190">
    <property type="match status" value="1"/>
</dbReference>
<dbReference type="InterPro" id="IPR002481">
    <property type="entry name" value="FUR"/>
</dbReference>
<keyword evidence="7" id="KW-0479">Metal-binding</keyword>
<keyword evidence="2" id="KW-0678">Repressor</keyword>
<protein>
    <submittedName>
        <fullName evidence="8">Transcriptional repressor</fullName>
    </submittedName>
</protein>
<sequence>MDKNISFYKSLIKKHGYKFTLQKRIILKEIINSSTHLSVKEIYDRVKNKRIGITTIYRSLKVFNELGIVKEINVDGTNYYEIKIFSGDPLHIHFKCSKCNSIIDIEDKDLNLDYIKLNRKIEEKNNLEIDDLNIMLIGICSKCKEDING</sequence>
<dbReference type="EMBL" id="CP017253">
    <property type="protein sequence ID" value="AOR24153.1"/>
    <property type="molecule type" value="Genomic_DNA"/>
</dbReference>
<evidence type="ECO:0000256" key="4">
    <source>
        <dbReference type="ARBA" id="ARBA00023015"/>
    </source>
</evidence>
<dbReference type="PANTHER" id="PTHR33202">
    <property type="entry name" value="ZINC UPTAKE REGULATION PROTEIN"/>
    <property type="match status" value="1"/>
</dbReference>
<dbReference type="GO" id="GO:0003700">
    <property type="term" value="F:DNA-binding transcription factor activity"/>
    <property type="evidence" value="ECO:0007669"/>
    <property type="project" value="InterPro"/>
</dbReference>
<dbReference type="RefSeq" id="WP_069680290.1">
    <property type="nucleotide sequence ID" value="NZ_CP017253.2"/>
</dbReference>
<name>A0A1D7XLC5_9CLOT</name>
<dbReference type="InterPro" id="IPR036390">
    <property type="entry name" value="WH_DNA-bd_sf"/>
</dbReference>
<dbReference type="Gene3D" id="1.10.10.10">
    <property type="entry name" value="Winged helix-like DNA-binding domain superfamily/Winged helix DNA-binding domain"/>
    <property type="match status" value="1"/>
</dbReference>
<comment type="cofactor">
    <cofactor evidence="7">
        <name>Zn(2+)</name>
        <dbReference type="ChEBI" id="CHEBI:29105"/>
    </cofactor>
    <text evidence="7">Binds 1 zinc ion per subunit.</text>
</comment>
<evidence type="ECO:0000256" key="5">
    <source>
        <dbReference type="ARBA" id="ARBA00023125"/>
    </source>
</evidence>
<evidence type="ECO:0000256" key="1">
    <source>
        <dbReference type="ARBA" id="ARBA00007957"/>
    </source>
</evidence>
<dbReference type="GO" id="GO:0008270">
    <property type="term" value="F:zinc ion binding"/>
    <property type="evidence" value="ECO:0007669"/>
    <property type="project" value="TreeGrafter"/>
</dbReference>
<feature type="binding site" evidence="7">
    <location>
        <position position="96"/>
    </location>
    <ligand>
        <name>Zn(2+)</name>
        <dbReference type="ChEBI" id="CHEBI:29105"/>
    </ligand>
</feature>
<dbReference type="GO" id="GO:1900376">
    <property type="term" value="P:regulation of secondary metabolite biosynthetic process"/>
    <property type="evidence" value="ECO:0007669"/>
    <property type="project" value="TreeGrafter"/>
</dbReference>
<reference evidence="9" key="1">
    <citation type="submission" date="2016-09" db="EMBL/GenBank/DDBJ databases">
        <title>Genomics of Clostridium taeniosporum, an organism which forms endospores with ribbon-like appendages.</title>
        <authorList>
            <person name="Walker J.R."/>
        </authorList>
    </citation>
    <scope>NUCLEOTIDE SEQUENCE [LARGE SCALE GENOMIC DNA]</scope>
    <source>
        <strain evidence="9">1/k</strain>
    </source>
</reference>
<keyword evidence="4" id="KW-0805">Transcription regulation</keyword>
<feature type="binding site" evidence="7">
    <location>
        <position position="99"/>
    </location>
    <ligand>
        <name>Zn(2+)</name>
        <dbReference type="ChEBI" id="CHEBI:29105"/>
    </ligand>
</feature>
<dbReference type="STRING" id="394958.BGI42_10620"/>
<dbReference type="SUPFAM" id="SSF46785">
    <property type="entry name" value="Winged helix' DNA-binding domain"/>
    <property type="match status" value="1"/>
</dbReference>
<organism evidence="8 9">
    <name type="scientific">Clostridium taeniosporum</name>
    <dbReference type="NCBI Taxonomy" id="394958"/>
    <lineage>
        <taxon>Bacteria</taxon>
        <taxon>Bacillati</taxon>
        <taxon>Bacillota</taxon>
        <taxon>Clostridia</taxon>
        <taxon>Eubacteriales</taxon>
        <taxon>Clostridiaceae</taxon>
        <taxon>Clostridium</taxon>
    </lineage>
</organism>
<dbReference type="GO" id="GO:0000976">
    <property type="term" value="F:transcription cis-regulatory region binding"/>
    <property type="evidence" value="ECO:0007669"/>
    <property type="project" value="TreeGrafter"/>
</dbReference>
<evidence type="ECO:0000256" key="7">
    <source>
        <dbReference type="PIRSR" id="PIRSR602481-1"/>
    </source>
</evidence>
<dbReference type="Proteomes" id="UP000094652">
    <property type="component" value="Chromosome"/>
</dbReference>
<evidence type="ECO:0000313" key="8">
    <source>
        <dbReference type="EMBL" id="AOR24153.1"/>
    </source>
</evidence>
<evidence type="ECO:0000256" key="3">
    <source>
        <dbReference type="ARBA" id="ARBA00022833"/>
    </source>
</evidence>
<proteinExistence type="inferred from homology"/>
<dbReference type="CDD" id="cd07153">
    <property type="entry name" value="Fur_like"/>
    <property type="match status" value="1"/>
</dbReference>
<dbReference type="OrthoDB" id="8659436at2"/>
<feature type="binding site" evidence="7">
    <location>
        <position position="140"/>
    </location>
    <ligand>
        <name>Zn(2+)</name>
        <dbReference type="ChEBI" id="CHEBI:29105"/>
    </ligand>
</feature>
<evidence type="ECO:0000256" key="6">
    <source>
        <dbReference type="ARBA" id="ARBA00023163"/>
    </source>
</evidence>
<dbReference type="InterPro" id="IPR043135">
    <property type="entry name" value="Fur_C"/>
</dbReference>
<feature type="binding site" evidence="7">
    <location>
        <position position="143"/>
    </location>
    <ligand>
        <name>Zn(2+)</name>
        <dbReference type="ChEBI" id="CHEBI:29105"/>
    </ligand>
</feature>